<keyword evidence="8" id="KW-0479">Metal-binding</keyword>
<dbReference type="GO" id="GO:0006508">
    <property type="term" value="P:proteolysis"/>
    <property type="evidence" value="ECO:0007669"/>
    <property type="project" value="InterPro"/>
</dbReference>
<dbReference type="InterPro" id="IPR024079">
    <property type="entry name" value="MetalloPept_cat_dom_sf"/>
</dbReference>
<evidence type="ECO:0000256" key="7">
    <source>
        <dbReference type="PROSITE-ProRule" id="PRU00076"/>
    </source>
</evidence>
<feature type="domain" description="EGF-like" evidence="11">
    <location>
        <begin position="676"/>
        <end position="708"/>
    </location>
</feature>
<evidence type="ECO:0000313" key="14">
    <source>
        <dbReference type="Ensembl" id="ENSSAUP00010062848.1"/>
    </source>
</evidence>
<evidence type="ECO:0000256" key="1">
    <source>
        <dbReference type="ARBA" id="ARBA00004479"/>
    </source>
</evidence>
<dbReference type="PROSITE" id="PS50215">
    <property type="entry name" value="ADAM_MEPRO"/>
    <property type="match status" value="1"/>
</dbReference>
<feature type="domain" description="Disintegrin" evidence="12">
    <location>
        <begin position="456"/>
        <end position="542"/>
    </location>
</feature>
<name>A0A671YJ87_SPAAU</name>
<evidence type="ECO:0000259" key="12">
    <source>
        <dbReference type="PROSITE" id="PS50214"/>
    </source>
</evidence>
<comment type="subcellular location">
    <subcellularLocation>
        <location evidence="1">Membrane</location>
        <topology evidence="1">Single-pass type I membrane protein</topology>
    </subcellularLocation>
</comment>
<reference evidence="14" key="1">
    <citation type="submission" date="2021-04" db="EMBL/GenBank/DDBJ databases">
        <authorList>
            <consortium name="Wellcome Sanger Institute Data Sharing"/>
        </authorList>
    </citation>
    <scope>NUCLEOTIDE SEQUENCE [LARGE SCALE GENOMIC DNA]</scope>
</reference>
<feature type="region of interest" description="Disordered" evidence="9">
    <location>
        <begin position="851"/>
        <end position="891"/>
    </location>
</feature>
<proteinExistence type="predicted"/>
<dbReference type="SUPFAM" id="SSF55486">
    <property type="entry name" value="Metalloproteases ('zincins'), catalytic domain"/>
    <property type="match status" value="1"/>
</dbReference>
<dbReference type="Pfam" id="PF08516">
    <property type="entry name" value="ADAM_CR"/>
    <property type="match status" value="1"/>
</dbReference>
<dbReference type="Ensembl" id="ENSSAUT00010065888.1">
    <property type="protein sequence ID" value="ENSSAUP00010062848.1"/>
    <property type="gene ID" value="ENSSAUG00010025344.1"/>
</dbReference>
<feature type="region of interest" description="Disordered" evidence="9">
    <location>
        <begin position="799"/>
        <end position="829"/>
    </location>
</feature>
<dbReference type="GO" id="GO:0006954">
    <property type="term" value="P:inflammatory response"/>
    <property type="evidence" value="ECO:0007669"/>
    <property type="project" value="TreeGrafter"/>
</dbReference>
<dbReference type="PROSITE" id="PS01186">
    <property type="entry name" value="EGF_2"/>
    <property type="match status" value="1"/>
</dbReference>
<protein>
    <submittedName>
        <fullName evidence="14">ADAM metallopeptidase domain 8a</fullName>
    </submittedName>
</protein>
<dbReference type="InterPro" id="IPR034027">
    <property type="entry name" value="Reprolysin_adamalysin"/>
</dbReference>
<dbReference type="PROSITE" id="PS50214">
    <property type="entry name" value="DISINTEGRIN_2"/>
    <property type="match status" value="1"/>
</dbReference>
<dbReference type="FunCoup" id="A0A671YJ87">
    <property type="interactions" value="106"/>
</dbReference>
<dbReference type="InterPro" id="IPR001762">
    <property type="entry name" value="Disintegrin_dom"/>
</dbReference>
<dbReference type="InterPro" id="IPR006586">
    <property type="entry name" value="ADAM_Cys-rich"/>
</dbReference>
<feature type="domain" description="Peptidase M12B" evidence="13">
    <location>
        <begin position="250"/>
        <end position="448"/>
    </location>
</feature>
<dbReference type="InterPro" id="IPR001590">
    <property type="entry name" value="Peptidase_M12B"/>
</dbReference>
<keyword evidence="7" id="KW-0245">EGF-like domain</keyword>
<keyword evidence="4 10" id="KW-0472">Membrane</keyword>
<dbReference type="GO" id="GO:0016020">
    <property type="term" value="C:membrane"/>
    <property type="evidence" value="ECO:0007669"/>
    <property type="project" value="UniProtKB-SubCell"/>
</dbReference>
<dbReference type="AlphaFoldDB" id="A0A671YJ87"/>
<evidence type="ECO:0000256" key="2">
    <source>
        <dbReference type="ARBA" id="ARBA00022692"/>
    </source>
</evidence>
<feature type="binding site" evidence="8">
    <location>
        <position position="394"/>
    </location>
    <ligand>
        <name>Zn(2+)</name>
        <dbReference type="ChEBI" id="CHEBI:29105"/>
        <note>catalytic</note>
    </ligand>
</feature>
<dbReference type="InterPro" id="IPR036436">
    <property type="entry name" value="Disintegrin_dom_sf"/>
</dbReference>
<dbReference type="Gene3D" id="2.10.25.10">
    <property type="entry name" value="Laminin"/>
    <property type="match status" value="1"/>
</dbReference>
<dbReference type="PROSITE" id="PS50026">
    <property type="entry name" value="EGF_3"/>
    <property type="match status" value="1"/>
</dbReference>
<dbReference type="GO" id="GO:0046872">
    <property type="term" value="F:metal ion binding"/>
    <property type="evidence" value="ECO:0007669"/>
    <property type="project" value="UniProtKB-KW"/>
</dbReference>
<dbReference type="Gene3D" id="4.10.70.10">
    <property type="entry name" value="Disintegrin domain"/>
    <property type="match status" value="1"/>
</dbReference>
<keyword evidence="2 10" id="KW-0812">Transmembrane</keyword>
<dbReference type="GO" id="GO:0022407">
    <property type="term" value="P:regulation of cell-cell adhesion"/>
    <property type="evidence" value="ECO:0007669"/>
    <property type="project" value="TreeGrafter"/>
</dbReference>
<reference evidence="14" key="2">
    <citation type="submission" date="2025-08" db="UniProtKB">
        <authorList>
            <consortium name="Ensembl"/>
        </authorList>
    </citation>
    <scope>IDENTIFICATION</scope>
</reference>
<evidence type="ECO:0000256" key="4">
    <source>
        <dbReference type="ARBA" id="ARBA00023136"/>
    </source>
</evidence>
<accession>A0A671YJ87</accession>
<dbReference type="Pfam" id="PF00200">
    <property type="entry name" value="Disintegrin"/>
    <property type="match status" value="1"/>
</dbReference>
<evidence type="ECO:0000259" key="13">
    <source>
        <dbReference type="PROSITE" id="PS50215"/>
    </source>
</evidence>
<evidence type="ECO:0000256" key="3">
    <source>
        <dbReference type="ARBA" id="ARBA00022989"/>
    </source>
</evidence>
<gene>
    <name evidence="14" type="primary">adam8a</name>
</gene>
<sequence>MARCRPQLARFGMEKVSRPQLQAATTKPMFRYQWAVSDLSQGAAADSVRTLPHVMKYQTVIPQKLKDSSLSGDDDAATHQTYPDVLQYSLTIADQNYTLYLEKNKDLIGNSFSVTHYSDQGAQVTTTPDYGVHCYYHGHVVGVEDSSASVGLCSGIKGFVRLQDQMYLIEPMAGTEAGQHDNKQSSEAHSDEGLHAVYNYKHLRRKRSSCSHGNTTTFYDHGARPSGLFQLSSLKSRAQTKERTGLGKPRTVELVVVVDNTEYKKYGSKKIIEGRVLEIANHVDKLYRPLGVRVMLVGLDIWSYRDQIEVNSNPEVTLGRFLEWRQRSLLPRTKHDNAQFITGVDFEGSTVGLANTNAMCTSNSGAVNEDHNNNAIGVASTIAHEMGHNLGLSHDTENCVCGSLTTKRGCIMSESVGMVFPELFSSCSRQQLGRFLDEVNPACLLDTPSTNRIYGGPVCGNAFLEPGEECDCGTVEECKNPCCNATTCKLNAGAMCAEGACCHNCQLKATGSVCRPKARDCDLPEYCTGFSASCPTDAYTQNGLPCNRGKGYCYNGQCPSRQEHCKRLWGPDAEVAADACFAQNGNCRKTLFSQRCSSRDQSCGTLYCSGGWEFPVTSRKFFNKVGNGIICNEATMKPEDNYPADLGKVPTGTKCGNNMVCYNQRCQDIRNIKVYGPNDCSAKCNNNGVCNHESKCHCNPGWAPPYCDVLQSELPEEGRLVVFIVSLVVGLLLLLVLVIGSLMCCMRKRRPTKRCFQSTAGQTNPLFRSSSTRGSPRLGTTQISQPIFVESSATQACKPLSTAPARPKTAALKPSRAAPEPPKKFPAVPQPSKIQQFVRPFMQPSTVPSKPIYTENKPLPPSRPLPPLASKPIMKPKPPMPPVKPKPSAVLSPLPHTQLVRIQTASRVNQSFHPPNPGS</sequence>
<dbReference type="GeneTree" id="ENSGT00940000158585"/>
<dbReference type="GO" id="GO:0004222">
    <property type="term" value="F:metalloendopeptidase activity"/>
    <property type="evidence" value="ECO:0007669"/>
    <property type="project" value="InterPro"/>
</dbReference>
<evidence type="ECO:0000256" key="6">
    <source>
        <dbReference type="PROSITE-ProRule" id="PRU00068"/>
    </source>
</evidence>
<feature type="disulfide bond" evidence="7">
    <location>
        <begin position="698"/>
        <end position="707"/>
    </location>
</feature>
<dbReference type="GO" id="GO:0051044">
    <property type="term" value="P:positive regulation of membrane protein ectodomain proteolysis"/>
    <property type="evidence" value="ECO:0007669"/>
    <property type="project" value="TreeGrafter"/>
</dbReference>
<evidence type="ECO:0000256" key="10">
    <source>
        <dbReference type="SAM" id="Phobius"/>
    </source>
</evidence>
<dbReference type="InterPro" id="IPR018358">
    <property type="entry name" value="Disintegrin_CS"/>
</dbReference>
<dbReference type="Pfam" id="PF01562">
    <property type="entry name" value="Pep_M12B_propep"/>
    <property type="match status" value="1"/>
</dbReference>
<dbReference type="InterPro" id="IPR000742">
    <property type="entry name" value="EGF"/>
</dbReference>
<dbReference type="GO" id="GO:0002020">
    <property type="term" value="F:protease binding"/>
    <property type="evidence" value="ECO:0007669"/>
    <property type="project" value="Ensembl"/>
</dbReference>
<dbReference type="SUPFAM" id="SSF57552">
    <property type="entry name" value="Blood coagulation inhibitor (disintegrin)"/>
    <property type="match status" value="1"/>
</dbReference>
<dbReference type="SMART" id="SM00608">
    <property type="entry name" value="ACR"/>
    <property type="match status" value="1"/>
</dbReference>
<dbReference type="PRINTS" id="PR00289">
    <property type="entry name" value="DISINTEGRIN"/>
</dbReference>
<evidence type="ECO:0000313" key="15">
    <source>
        <dbReference type="Proteomes" id="UP000472265"/>
    </source>
</evidence>
<dbReference type="FunFam" id="4.10.70.10:FF:000001">
    <property type="entry name" value="Disintegrin and metalloproteinase domain-containing protein 22"/>
    <property type="match status" value="1"/>
</dbReference>
<comment type="caution">
    <text evidence="7">Lacks conserved residue(s) required for the propagation of feature annotation.</text>
</comment>
<dbReference type="GO" id="GO:0050839">
    <property type="term" value="F:cell adhesion molecule binding"/>
    <property type="evidence" value="ECO:0007669"/>
    <property type="project" value="TreeGrafter"/>
</dbReference>
<dbReference type="SMART" id="SM00050">
    <property type="entry name" value="DISIN"/>
    <property type="match status" value="1"/>
</dbReference>
<dbReference type="PANTHER" id="PTHR11905:SF20">
    <property type="entry name" value="DISINTEGRIN AND METALLOPROTEINASE DOMAIN-CONTAINING PROTEIN 8"/>
    <property type="match status" value="1"/>
</dbReference>
<dbReference type="OMA" id="HGQDHCL"/>
<feature type="binding site" evidence="8">
    <location>
        <position position="384"/>
    </location>
    <ligand>
        <name>Zn(2+)</name>
        <dbReference type="ChEBI" id="CHEBI:29105"/>
        <note>catalytic</note>
    </ligand>
</feature>
<dbReference type="PANTHER" id="PTHR11905">
    <property type="entry name" value="ADAM A DISINTEGRIN AND METALLOPROTEASE DOMAIN"/>
    <property type="match status" value="1"/>
</dbReference>
<feature type="compositionally biased region" description="Pro residues" evidence="9">
    <location>
        <begin position="858"/>
        <end position="885"/>
    </location>
</feature>
<dbReference type="CDD" id="cd04269">
    <property type="entry name" value="ZnMc_adamalysin_II_like"/>
    <property type="match status" value="1"/>
</dbReference>
<dbReference type="InterPro" id="IPR002870">
    <property type="entry name" value="Peptidase_M12B_N"/>
</dbReference>
<reference evidence="14" key="3">
    <citation type="submission" date="2025-09" db="UniProtKB">
        <authorList>
            <consortium name="Ensembl"/>
        </authorList>
    </citation>
    <scope>IDENTIFICATION</scope>
</reference>
<dbReference type="Pfam" id="PF01421">
    <property type="entry name" value="Reprolysin"/>
    <property type="match status" value="1"/>
</dbReference>
<feature type="disulfide bond" evidence="6">
    <location>
        <begin position="514"/>
        <end position="534"/>
    </location>
</feature>
<keyword evidence="5 7" id="KW-1015">Disulfide bond</keyword>
<evidence type="ECO:0000256" key="9">
    <source>
        <dbReference type="SAM" id="MobiDB-lite"/>
    </source>
</evidence>
<feature type="transmembrane region" description="Helical" evidence="10">
    <location>
        <begin position="720"/>
        <end position="744"/>
    </location>
</feature>
<dbReference type="FunFam" id="3.40.390.10:FF:000002">
    <property type="entry name" value="Disintegrin and metalloproteinase domain-containing protein 22"/>
    <property type="match status" value="1"/>
</dbReference>
<feature type="active site" evidence="8">
    <location>
        <position position="385"/>
    </location>
</feature>
<dbReference type="GO" id="GO:0002693">
    <property type="term" value="P:positive regulation of cellular extravasation"/>
    <property type="evidence" value="ECO:0007669"/>
    <property type="project" value="TreeGrafter"/>
</dbReference>
<keyword evidence="15" id="KW-1185">Reference proteome</keyword>
<feature type="disulfide bond" evidence="7">
    <location>
        <begin position="680"/>
        <end position="690"/>
    </location>
</feature>
<keyword evidence="3 10" id="KW-1133">Transmembrane helix</keyword>
<evidence type="ECO:0000259" key="11">
    <source>
        <dbReference type="PROSITE" id="PS50026"/>
    </source>
</evidence>
<keyword evidence="8" id="KW-0862">Zinc</keyword>
<organism evidence="14 15">
    <name type="scientific">Sparus aurata</name>
    <name type="common">Gilthead sea bream</name>
    <dbReference type="NCBI Taxonomy" id="8175"/>
    <lineage>
        <taxon>Eukaryota</taxon>
        <taxon>Metazoa</taxon>
        <taxon>Chordata</taxon>
        <taxon>Craniata</taxon>
        <taxon>Vertebrata</taxon>
        <taxon>Euteleostomi</taxon>
        <taxon>Actinopterygii</taxon>
        <taxon>Neopterygii</taxon>
        <taxon>Teleostei</taxon>
        <taxon>Neoteleostei</taxon>
        <taxon>Acanthomorphata</taxon>
        <taxon>Eupercaria</taxon>
        <taxon>Spariformes</taxon>
        <taxon>Sparidae</taxon>
        <taxon>Sparus</taxon>
    </lineage>
</organism>
<evidence type="ECO:0000256" key="5">
    <source>
        <dbReference type="ARBA" id="ARBA00023157"/>
    </source>
</evidence>
<dbReference type="PROSITE" id="PS00427">
    <property type="entry name" value="DISINTEGRIN_1"/>
    <property type="match status" value="1"/>
</dbReference>
<dbReference type="Proteomes" id="UP000472265">
    <property type="component" value="Chromosome 15"/>
</dbReference>
<dbReference type="InParanoid" id="A0A671YJ87"/>
<dbReference type="Gene3D" id="3.40.390.10">
    <property type="entry name" value="Collagenase (Catalytic Domain)"/>
    <property type="match status" value="1"/>
</dbReference>
<feature type="binding site" evidence="8">
    <location>
        <position position="388"/>
    </location>
    <ligand>
        <name>Zn(2+)</name>
        <dbReference type="ChEBI" id="CHEBI:29105"/>
        <note>catalytic</note>
    </ligand>
</feature>
<evidence type="ECO:0000256" key="8">
    <source>
        <dbReference type="PROSITE-ProRule" id="PRU00276"/>
    </source>
</evidence>